<feature type="transmembrane region" description="Helical" evidence="1">
    <location>
        <begin position="129"/>
        <end position="146"/>
    </location>
</feature>
<dbReference type="Proteomes" id="UP000037392">
    <property type="component" value="Unassembled WGS sequence"/>
</dbReference>
<reference evidence="2 3" key="1">
    <citation type="submission" date="2011-04" db="EMBL/GenBank/DDBJ databases">
        <title>The Genome Sequence of Clostridium citroniae WAL-19142.</title>
        <authorList>
            <consortium name="The Broad Institute Genome Sequencing Platform"/>
            <person name="Earl A."/>
            <person name="Ward D."/>
            <person name="Feldgarden M."/>
            <person name="Gevers D."/>
            <person name="Warren Y.A."/>
            <person name="Tyrrell K.L."/>
            <person name="Citron D.M."/>
            <person name="Goldstein E.J."/>
            <person name="Daigneault M."/>
            <person name="Allen-Vercoe E."/>
            <person name="Young S.K."/>
            <person name="Zeng Q."/>
            <person name="Gargeya S."/>
            <person name="Fitzgerald M."/>
            <person name="Haas B."/>
            <person name="Abouelleil A."/>
            <person name="Alvarado L."/>
            <person name="Arachchi H.M."/>
            <person name="Berlin A."/>
            <person name="Brown A."/>
            <person name="Chapman S.B."/>
            <person name="Chen Z."/>
            <person name="Dunbar C."/>
            <person name="Freedman E."/>
            <person name="Gearin G."/>
            <person name="Gellesch M."/>
            <person name="Goldberg J."/>
            <person name="Griggs A."/>
            <person name="Gujja S."/>
            <person name="Heilman E.R."/>
            <person name="Heiman D."/>
            <person name="Howarth C."/>
            <person name="Larson L."/>
            <person name="Lui A."/>
            <person name="MacDonald P.J."/>
            <person name="Mehta T."/>
            <person name="Montmayeur A."/>
            <person name="Murphy C."/>
            <person name="Neiman D."/>
            <person name="Pearson M."/>
            <person name="Priest M."/>
            <person name="Roberts A."/>
            <person name="Saif S."/>
            <person name="Shea T."/>
            <person name="Shenoy N."/>
            <person name="Sisk P."/>
            <person name="Stolte C."/>
            <person name="Sykes S."/>
            <person name="White J."/>
            <person name="Yandava C."/>
            <person name="Wortman J."/>
            <person name="Nusbaum C."/>
            <person name="Birren B."/>
        </authorList>
    </citation>
    <scope>NUCLEOTIDE SEQUENCE [LARGE SCALE GENOMIC DNA]</scope>
    <source>
        <strain evidence="2 3">WAL-19142</strain>
    </source>
</reference>
<dbReference type="EMBL" id="ADLK01000005">
    <property type="protein sequence ID" value="KMW23652.1"/>
    <property type="molecule type" value="Genomic_DNA"/>
</dbReference>
<feature type="transmembrane region" description="Helical" evidence="1">
    <location>
        <begin position="60"/>
        <end position="81"/>
    </location>
</feature>
<evidence type="ECO:0000313" key="3">
    <source>
        <dbReference type="Proteomes" id="UP000037392"/>
    </source>
</evidence>
<dbReference type="GeneID" id="93165641"/>
<dbReference type="Gene3D" id="1.20.120.1630">
    <property type="match status" value="1"/>
</dbReference>
<evidence type="ECO:0008006" key="4">
    <source>
        <dbReference type="Google" id="ProtNLM"/>
    </source>
</evidence>
<gene>
    <name evidence="2" type="ORF">HMPREF9470_00868</name>
</gene>
<keyword evidence="1" id="KW-1133">Transmembrane helix</keyword>
<proteinExistence type="predicted"/>
<accession>A0A0J9CF54</accession>
<comment type="caution">
    <text evidence="2">The sequence shown here is derived from an EMBL/GenBank/DDBJ whole genome shotgun (WGS) entry which is preliminary data.</text>
</comment>
<feature type="transmembrane region" description="Helical" evidence="1">
    <location>
        <begin position="101"/>
        <end position="122"/>
    </location>
</feature>
<name>A0A0J9CF54_9FIRM</name>
<dbReference type="AlphaFoldDB" id="A0A0J9CF54"/>
<keyword evidence="1" id="KW-0812">Transmembrane</keyword>
<dbReference type="PATRIC" id="fig|742734.4.peg.922"/>
<evidence type="ECO:0000313" key="2">
    <source>
        <dbReference type="EMBL" id="KMW23652.1"/>
    </source>
</evidence>
<sequence length="180" mass="21051">MLDWILGLGAFGMFFLYDWNRVFLKKQWMSHLFAAGNVCLAVVAVRLVRLSQTVRFGGWLLWLTGAAVFLALLIYTLYFALPFDSTYCKEADLHTVCRSGMYGWCRHPGIWWFFGCFFCLGMSTSLGERVILCLVLSFLNLLYAWYQDRCIFAAEFSDYEDYKRTVPFLIPNFIQNSKRR</sequence>
<evidence type="ECO:0000256" key="1">
    <source>
        <dbReference type="SAM" id="Phobius"/>
    </source>
</evidence>
<dbReference type="RefSeq" id="WP_048929285.1">
    <property type="nucleotide sequence ID" value="NZ_KQ235876.1"/>
</dbReference>
<protein>
    <recommendedName>
        <fullName evidence="4">Steroid 5-alpha reductase C-terminal domain-containing protein</fullName>
    </recommendedName>
</protein>
<keyword evidence="1" id="KW-0472">Membrane</keyword>
<dbReference type="OrthoDB" id="1655752at2"/>
<organism evidence="2 3">
    <name type="scientific">[Clostridium] citroniae WAL-19142</name>
    <dbReference type="NCBI Taxonomy" id="742734"/>
    <lineage>
        <taxon>Bacteria</taxon>
        <taxon>Bacillati</taxon>
        <taxon>Bacillota</taxon>
        <taxon>Clostridia</taxon>
        <taxon>Lachnospirales</taxon>
        <taxon>Lachnospiraceae</taxon>
        <taxon>Enterocloster</taxon>
    </lineage>
</organism>
<feature type="transmembrane region" description="Helical" evidence="1">
    <location>
        <begin position="28"/>
        <end position="48"/>
    </location>
</feature>